<organism evidence="1 2">
    <name type="scientific">Hibiscus sabdariffa</name>
    <name type="common">roselle</name>
    <dbReference type="NCBI Taxonomy" id="183260"/>
    <lineage>
        <taxon>Eukaryota</taxon>
        <taxon>Viridiplantae</taxon>
        <taxon>Streptophyta</taxon>
        <taxon>Embryophyta</taxon>
        <taxon>Tracheophyta</taxon>
        <taxon>Spermatophyta</taxon>
        <taxon>Magnoliopsida</taxon>
        <taxon>eudicotyledons</taxon>
        <taxon>Gunneridae</taxon>
        <taxon>Pentapetalae</taxon>
        <taxon>rosids</taxon>
        <taxon>malvids</taxon>
        <taxon>Malvales</taxon>
        <taxon>Malvaceae</taxon>
        <taxon>Malvoideae</taxon>
        <taxon>Hibiscus</taxon>
    </lineage>
</organism>
<dbReference type="Proteomes" id="UP001472677">
    <property type="component" value="Unassembled WGS sequence"/>
</dbReference>
<reference evidence="1 2" key="1">
    <citation type="journal article" date="2024" name="G3 (Bethesda)">
        <title>Genome assembly of Hibiscus sabdariffa L. provides insights into metabolisms of medicinal natural products.</title>
        <authorList>
            <person name="Kim T."/>
        </authorList>
    </citation>
    <scope>NUCLEOTIDE SEQUENCE [LARGE SCALE GENOMIC DNA]</scope>
    <source>
        <strain evidence="1">TK-2024</strain>
        <tissue evidence="1">Old leaves</tissue>
    </source>
</reference>
<dbReference type="EMBL" id="JBBPBM010000011">
    <property type="protein sequence ID" value="KAK8564484.1"/>
    <property type="molecule type" value="Genomic_DNA"/>
</dbReference>
<protein>
    <submittedName>
        <fullName evidence="1">Uncharacterized protein</fullName>
    </submittedName>
</protein>
<evidence type="ECO:0000313" key="2">
    <source>
        <dbReference type="Proteomes" id="UP001472677"/>
    </source>
</evidence>
<gene>
    <name evidence="1" type="ORF">V6N12_036607</name>
</gene>
<evidence type="ECO:0000313" key="1">
    <source>
        <dbReference type="EMBL" id="KAK8564484.1"/>
    </source>
</evidence>
<comment type="caution">
    <text evidence="1">The sequence shown here is derived from an EMBL/GenBank/DDBJ whole genome shotgun (WGS) entry which is preliminary data.</text>
</comment>
<proteinExistence type="predicted"/>
<accession>A0ABR2ET19</accession>
<name>A0ABR2ET19_9ROSI</name>
<keyword evidence="2" id="KW-1185">Reference proteome</keyword>
<sequence>MGTTPDLLSASSRKALMALSSSFTSLISAPTSDSNEASFSKTEMTLPVIRSRELDDRDLVESNRTGSFSTERPRLSLMNVCISLVGDTKAFPLWKLRPLVGSLVKQFDNYGPNHLTNCKSLMVSNGNKLRIGKGKLVHSLPTLDRKKPLFL</sequence>